<dbReference type="InterPro" id="IPR014512">
    <property type="entry name" value="O_gly_hydro"/>
</dbReference>
<dbReference type="InterPro" id="IPR008928">
    <property type="entry name" value="6-hairpin_glycosidase_sf"/>
</dbReference>
<sequence>MTHQQQPDPGKRGNVSRRALLAGGLGAATAVGVGFGAPGIARADSGAKEYARRARFSYDAMQANLYDPATGFYLEQHPYVDGNPYSYVWEFSQATVATQTLAGIPGNEHKYKSQVADRFTALEAYWNSTTDPVGYDSYLRPPYGGGGDKFYDDNSWIALAFLLRNNQANLHDKAALAKAKLLHDLIVYGWDTDPSHPYPGGVFWTQATWSQDRNTISNAPGAEIGARLYLLTGDRSRLRWAERMYDWVRDTLLAPNGLYWDHVDLTGTIEKTQWSYNQGVMLGAATLLYQATHKRSYLDQAFDTAKTALDFYATDDTYFTQPAEFHAIFFANLLRLSSVRKDKSFRAAAAAYADEARSRYQDPDTGLYHFDSNPVPLLHQAGMTRIEGMLAWPEGHYALLT</sequence>
<dbReference type="Pfam" id="PF03663">
    <property type="entry name" value="Glyco_hydro_76"/>
    <property type="match status" value="1"/>
</dbReference>
<dbReference type="SUPFAM" id="SSF48208">
    <property type="entry name" value="Six-hairpin glycosidases"/>
    <property type="match status" value="1"/>
</dbReference>
<dbReference type="Gene3D" id="1.50.10.20">
    <property type="match status" value="1"/>
</dbReference>
<dbReference type="PANTHER" id="PTHR47791:SF4">
    <property type="entry name" value="(PUTATIVE SECRETED PROTEIN)-RELATED"/>
    <property type="match status" value="1"/>
</dbReference>
<dbReference type="InterPro" id="IPR053169">
    <property type="entry name" value="MUG_Protein"/>
</dbReference>
<dbReference type="InterPro" id="IPR005198">
    <property type="entry name" value="Glyco_hydro_76"/>
</dbReference>
<evidence type="ECO:0000313" key="1">
    <source>
        <dbReference type="EMBL" id="GGL57046.1"/>
    </source>
</evidence>
<dbReference type="GO" id="GO:0005975">
    <property type="term" value="P:carbohydrate metabolic process"/>
    <property type="evidence" value="ECO:0007669"/>
    <property type="project" value="InterPro"/>
</dbReference>
<dbReference type="PROSITE" id="PS51318">
    <property type="entry name" value="TAT"/>
    <property type="match status" value="1"/>
</dbReference>
<evidence type="ECO:0000313" key="2">
    <source>
        <dbReference type="Proteomes" id="UP000613840"/>
    </source>
</evidence>
<keyword evidence="2" id="KW-1185">Reference proteome</keyword>
<reference evidence="1" key="1">
    <citation type="journal article" date="2014" name="Int. J. Syst. Evol. Microbiol.">
        <title>Complete genome sequence of Corynebacterium casei LMG S-19264T (=DSM 44701T), isolated from a smear-ripened cheese.</title>
        <authorList>
            <consortium name="US DOE Joint Genome Institute (JGI-PGF)"/>
            <person name="Walter F."/>
            <person name="Albersmeier A."/>
            <person name="Kalinowski J."/>
            <person name="Ruckert C."/>
        </authorList>
    </citation>
    <scope>NUCLEOTIDE SEQUENCE</scope>
    <source>
        <strain evidence="1">CGMCC 4.7306</strain>
    </source>
</reference>
<dbReference type="AlphaFoldDB" id="A0A917S5F6"/>
<comment type="caution">
    <text evidence="1">The sequence shown here is derived from an EMBL/GenBank/DDBJ whole genome shotgun (WGS) entry which is preliminary data.</text>
</comment>
<dbReference type="Proteomes" id="UP000613840">
    <property type="component" value="Unassembled WGS sequence"/>
</dbReference>
<reference evidence="1" key="2">
    <citation type="submission" date="2020-09" db="EMBL/GenBank/DDBJ databases">
        <authorList>
            <person name="Sun Q."/>
            <person name="Zhou Y."/>
        </authorList>
    </citation>
    <scope>NUCLEOTIDE SEQUENCE</scope>
    <source>
        <strain evidence="1">CGMCC 4.7306</strain>
    </source>
</reference>
<dbReference type="InterPro" id="IPR006311">
    <property type="entry name" value="TAT_signal"/>
</dbReference>
<accession>A0A917S5F6</accession>
<organism evidence="1 2">
    <name type="scientific">Microlunatus endophyticus</name>
    <dbReference type="NCBI Taxonomy" id="1716077"/>
    <lineage>
        <taxon>Bacteria</taxon>
        <taxon>Bacillati</taxon>
        <taxon>Actinomycetota</taxon>
        <taxon>Actinomycetes</taxon>
        <taxon>Propionibacteriales</taxon>
        <taxon>Propionibacteriaceae</taxon>
        <taxon>Microlunatus</taxon>
    </lineage>
</organism>
<gene>
    <name evidence="1" type="ORF">GCM10011575_14320</name>
</gene>
<dbReference type="PIRSF" id="PIRSF021505">
    <property type="entry name" value="O_gly_hdrol"/>
    <property type="match status" value="1"/>
</dbReference>
<proteinExistence type="predicted"/>
<dbReference type="RefSeq" id="WP_188894517.1">
    <property type="nucleotide sequence ID" value="NZ_BMMZ01000003.1"/>
</dbReference>
<dbReference type="EMBL" id="BMMZ01000003">
    <property type="protein sequence ID" value="GGL57046.1"/>
    <property type="molecule type" value="Genomic_DNA"/>
</dbReference>
<dbReference type="PANTHER" id="PTHR47791">
    <property type="entry name" value="MEIOTICALLY UP-REGULATED GENE 191 PROTEIN"/>
    <property type="match status" value="1"/>
</dbReference>
<protein>
    <submittedName>
        <fullName evidence="1">Alpha-1,6-mannanase</fullName>
    </submittedName>
</protein>
<name>A0A917S5F6_9ACTN</name>